<comment type="subcellular location">
    <subcellularLocation>
        <location evidence="1">Membrane</location>
        <topology evidence="1">Multi-pass membrane protein</topology>
    </subcellularLocation>
</comment>
<reference evidence="5 6" key="1">
    <citation type="submission" date="2024-01" db="EMBL/GenBank/DDBJ databases">
        <title>A draft genome for the cacao thread blight pathogen Marasmiellus scandens.</title>
        <authorList>
            <person name="Baruah I.K."/>
            <person name="Leung J."/>
            <person name="Bukari Y."/>
            <person name="Amoako-Attah I."/>
            <person name="Meinhardt L.W."/>
            <person name="Bailey B.A."/>
            <person name="Cohen S.P."/>
        </authorList>
    </citation>
    <scope>NUCLEOTIDE SEQUENCE [LARGE SCALE GENOMIC DNA]</scope>
    <source>
        <strain evidence="5 6">GH-19</strain>
    </source>
</reference>
<feature type="domain" description="Major facilitator superfamily (MFS) profile" evidence="4">
    <location>
        <begin position="1"/>
        <end position="173"/>
    </location>
</feature>
<proteinExistence type="inferred from homology"/>
<dbReference type="EMBL" id="JBANRG010000052">
    <property type="protein sequence ID" value="KAK7444099.1"/>
    <property type="molecule type" value="Genomic_DNA"/>
</dbReference>
<evidence type="ECO:0000259" key="4">
    <source>
        <dbReference type="PROSITE" id="PS50850"/>
    </source>
</evidence>
<feature type="transmembrane region" description="Helical" evidence="3">
    <location>
        <begin position="52"/>
        <end position="69"/>
    </location>
</feature>
<organism evidence="5 6">
    <name type="scientific">Marasmiellus scandens</name>
    <dbReference type="NCBI Taxonomy" id="2682957"/>
    <lineage>
        <taxon>Eukaryota</taxon>
        <taxon>Fungi</taxon>
        <taxon>Dikarya</taxon>
        <taxon>Basidiomycota</taxon>
        <taxon>Agaricomycotina</taxon>
        <taxon>Agaricomycetes</taxon>
        <taxon>Agaricomycetidae</taxon>
        <taxon>Agaricales</taxon>
        <taxon>Marasmiineae</taxon>
        <taxon>Omphalotaceae</taxon>
        <taxon>Marasmiellus</taxon>
    </lineage>
</organism>
<evidence type="ECO:0000256" key="3">
    <source>
        <dbReference type="SAM" id="Phobius"/>
    </source>
</evidence>
<dbReference type="Pfam" id="PF07690">
    <property type="entry name" value="MFS_1"/>
    <property type="match status" value="1"/>
</dbReference>
<feature type="transmembrane region" description="Helical" evidence="3">
    <location>
        <begin position="144"/>
        <end position="165"/>
    </location>
</feature>
<feature type="transmembrane region" description="Helical" evidence="3">
    <location>
        <begin position="76"/>
        <end position="95"/>
    </location>
</feature>
<name>A0ABR1J2B9_9AGAR</name>
<dbReference type="PROSITE" id="PS50850">
    <property type="entry name" value="MFS"/>
    <property type="match status" value="1"/>
</dbReference>
<comment type="similarity">
    <text evidence="2">Belongs to the major facilitator superfamily. Monocarboxylate porter (TC 2.A.1.13) family.</text>
</comment>
<sequence>MGLYTLPSYIASSALSIGVPESRAIYMVSVVNAGSGFGRILGGFACDVFGPLNMQIISLFFAAILTWAWPFAKSEATLLVVAVFFGIAFGIYVALQSNPVVEMVDPEDLGRVLGLMWGFAGIGALISLPIPAQIQKTLGMESMGFYTGSMILAGAFLAILARVLVNKKIFGKA</sequence>
<accession>A0ABR1J2B9</accession>
<evidence type="ECO:0000313" key="5">
    <source>
        <dbReference type="EMBL" id="KAK7444099.1"/>
    </source>
</evidence>
<keyword evidence="3" id="KW-1133">Transmembrane helix</keyword>
<keyword evidence="6" id="KW-1185">Reference proteome</keyword>
<dbReference type="InterPro" id="IPR036259">
    <property type="entry name" value="MFS_trans_sf"/>
</dbReference>
<dbReference type="Proteomes" id="UP001498398">
    <property type="component" value="Unassembled WGS sequence"/>
</dbReference>
<evidence type="ECO:0000256" key="2">
    <source>
        <dbReference type="ARBA" id="ARBA00006727"/>
    </source>
</evidence>
<keyword evidence="3" id="KW-0812">Transmembrane</keyword>
<dbReference type="InterPro" id="IPR020846">
    <property type="entry name" value="MFS_dom"/>
</dbReference>
<feature type="transmembrane region" description="Helical" evidence="3">
    <location>
        <begin position="115"/>
        <end position="132"/>
    </location>
</feature>
<dbReference type="SUPFAM" id="SSF103473">
    <property type="entry name" value="MFS general substrate transporter"/>
    <property type="match status" value="1"/>
</dbReference>
<gene>
    <name evidence="5" type="ORF">VKT23_015497</name>
</gene>
<keyword evidence="3" id="KW-0472">Membrane</keyword>
<dbReference type="PANTHER" id="PTHR11360">
    <property type="entry name" value="MONOCARBOXYLATE TRANSPORTER"/>
    <property type="match status" value="1"/>
</dbReference>
<dbReference type="InterPro" id="IPR011701">
    <property type="entry name" value="MFS"/>
</dbReference>
<protein>
    <recommendedName>
        <fullName evidence="4">Major facilitator superfamily (MFS) profile domain-containing protein</fullName>
    </recommendedName>
</protein>
<dbReference type="PANTHER" id="PTHR11360:SF177">
    <property type="entry name" value="RIBOFLAVIN TRANSPORTER MCH5"/>
    <property type="match status" value="1"/>
</dbReference>
<evidence type="ECO:0000256" key="1">
    <source>
        <dbReference type="ARBA" id="ARBA00004141"/>
    </source>
</evidence>
<evidence type="ECO:0000313" key="6">
    <source>
        <dbReference type="Proteomes" id="UP001498398"/>
    </source>
</evidence>
<dbReference type="InterPro" id="IPR050327">
    <property type="entry name" value="Proton-linked_MCT"/>
</dbReference>
<comment type="caution">
    <text evidence="5">The sequence shown here is derived from an EMBL/GenBank/DDBJ whole genome shotgun (WGS) entry which is preliminary data.</text>
</comment>
<dbReference type="Gene3D" id="1.20.1250.20">
    <property type="entry name" value="MFS general substrate transporter like domains"/>
    <property type="match status" value="1"/>
</dbReference>